<dbReference type="WBParaSite" id="ALUE_0001012301-mRNA-1">
    <property type="protein sequence ID" value="ALUE_0001012301-mRNA-1"/>
    <property type="gene ID" value="ALUE_0001012301"/>
</dbReference>
<feature type="transmembrane region" description="Helical" evidence="7">
    <location>
        <begin position="670"/>
        <end position="688"/>
    </location>
</feature>
<dbReference type="Pfam" id="PF01061">
    <property type="entry name" value="ABC2_membrane"/>
    <property type="match status" value="1"/>
</dbReference>
<feature type="transmembrane region" description="Helical" evidence="7">
    <location>
        <begin position="526"/>
        <end position="546"/>
    </location>
</feature>
<keyword evidence="4 7" id="KW-0812">Transmembrane</keyword>
<evidence type="ECO:0000256" key="7">
    <source>
        <dbReference type="SAM" id="Phobius"/>
    </source>
</evidence>
<reference evidence="10" key="1">
    <citation type="submission" date="2023-03" db="UniProtKB">
        <authorList>
            <consortium name="WormBaseParasite"/>
        </authorList>
    </citation>
    <scope>IDENTIFICATION</scope>
</reference>
<feature type="transmembrane region" description="Helical" evidence="7">
    <location>
        <begin position="829"/>
        <end position="848"/>
    </location>
</feature>
<dbReference type="Pfam" id="PF00005">
    <property type="entry name" value="ABC_tran"/>
    <property type="match status" value="1"/>
</dbReference>
<feature type="transmembrane region" description="Helical" evidence="7">
    <location>
        <begin position="700"/>
        <end position="721"/>
    </location>
</feature>
<dbReference type="Gene3D" id="3.40.50.300">
    <property type="entry name" value="P-loop containing nucleotide triphosphate hydrolases"/>
    <property type="match status" value="1"/>
</dbReference>
<comment type="similarity">
    <text evidence="2">Belongs to the ABC transporter superfamily. ABCG family. Eye pigment precursor importer (TC 3.A.1.204) subfamily.</text>
</comment>
<dbReference type="InterPro" id="IPR003439">
    <property type="entry name" value="ABC_transporter-like_ATP-bd"/>
</dbReference>
<feature type="domain" description="ABC transporter" evidence="8">
    <location>
        <begin position="222"/>
        <end position="470"/>
    </location>
</feature>
<dbReference type="AlphaFoldDB" id="A0A9J2PKT5"/>
<keyword evidence="5 7" id="KW-1133">Transmembrane helix</keyword>
<sequence length="860" mass="99285">MLYNDEMISGVVKRNKEDLHEWTIYRQNLTSSLANSLLLPEYVGFNVRTLTYGDFRMNDGAVEGVLRAGRMEDNQLSQKADTYLKFGLPRVAIDGQSGNYTLQRSLVFRTNEKTLENRRSRSEWDLTGHRNAEVDGTIGEECATLRDGLTSVPSTPTAHYAESDIFPSVGANRSSSFFQSDRHHRHYFSNMDLFQQPSGFNYLRYAKAEELRRDDCSRKPHLHVTNLTFKNERYSALDRMLFRTPQYERILNDISLELIGGEIVALLYTTEFEMQTLLHVLAQKTMPNGKLEGDFAINGNQVNAQQFGDRVALVDTHDLFPLLTVKETLKISSAFVKPATDAFKIDSMVDQLIQTLALSPYRNSLCEELGKTEIQRLKIAEQILKDTDILLCENITREMDVYDTAFVIDYLRDWAMKLNRIVLMAVAPPTIEILTMFHKSVLLASGQIIYFGRSCQMIDYFESVNFPCPMFKNPCDYYVDLVTHDHLTPEASVESMERIKHLSDIWRRKAYAREQLTMLEPISPKLRHSNCFTSALLIYLRFFRIFINEPWNYLREVILTLFISILLGTMFFEIPADRRASINDRFGFIFSILTIVLLPNILINIDGVYKDRRFLHNDLLNRYYDPTCYLLVKVSIVFDLPFALISYTLYTVPAYLLTNLPPSDADYWRSVLIFLTAIIIYNILWRYISWIFAFVFSSRTIAALMAVSLMSCCCLSSGLLVHSDDLSSAANRMRTINPTSSMAQMLAEYEFLHRSPLTDKIEEILFDRYQKNASEVIIGCERKKILATKIKEVPIYTVSQCSKIRGEQALYFSGFHSDSKDFNKRFTEFSQMFCVYFAIVFMLQLLTVRINHKPTSIDNI</sequence>
<dbReference type="GO" id="GO:0005886">
    <property type="term" value="C:plasma membrane"/>
    <property type="evidence" value="ECO:0007669"/>
    <property type="project" value="TreeGrafter"/>
</dbReference>
<dbReference type="GO" id="GO:0140359">
    <property type="term" value="F:ABC-type transporter activity"/>
    <property type="evidence" value="ECO:0007669"/>
    <property type="project" value="InterPro"/>
</dbReference>
<protein>
    <submittedName>
        <fullName evidence="10">ABC transporter domain-containing protein</fullName>
    </submittedName>
</protein>
<evidence type="ECO:0000313" key="9">
    <source>
        <dbReference type="Proteomes" id="UP000036681"/>
    </source>
</evidence>
<evidence type="ECO:0000313" key="10">
    <source>
        <dbReference type="WBParaSite" id="ALUE_0001012301-mRNA-1"/>
    </source>
</evidence>
<dbReference type="InterPro" id="IPR027417">
    <property type="entry name" value="P-loop_NTPase"/>
</dbReference>
<dbReference type="Proteomes" id="UP000036681">
    <property type="component" value="Unplaced"/>
</dbReference>
<evidence type="ECO:0000256" key="5">
    <source>
        <dbReference type="ARBA" id="ARBA00022989"/>
    </source>
</evidence>
<name>A0A9J2PKT5_ASCLU</name>
<dbReference type="PROSITE" id="PS50893">
    <property type="entry name" value="ABC_TRANSPORTER_2"/>
    <property type="match status" value="1"/>
</dbReference>
<keyword evidence="3" id="KW-0813">Transport</keyword>
<dbReference type="SUPFAM" id="SSF52540">
    <property type="entry name" value="P-loop containing nucleoside triphosphate hydrolases"/>
    <property type="match status" value="1"/>
</dbReference>
<evidence type="ECO:0000256" key="4">
    <source>
        <dbReference type="ARBA" id="ARBA00022692"/>
    </source>
</evidence>
<dbReference type="GO" id="GO:0005524">
    <property type="term" value="F:ATP binding"/>
    <property type="evidence" value="ECO:0007669"/>
    <property type="project" value="InterPro"/>
</dbReference>
<comment type="subcellular location">
    <subcellularLocation>
        <location evidence="1">Membrane</location>
        <topology evidence="1">Multi-pass membrane protein</topology>
    </subcellularLocation>
</comment>
<dbReference type="PANTHER" id="PTHR48041">
    <property type="entry name" value="ABC TRANSPORTER G FAMILY MEMBER 28"/>
    <property type="match status" value="1"/>
</dbReference>
<feature type="transmembrane region" description="Helical" evidence="7">
    <location>
        <begin position="586"/>
        <end position="609"/>
    </location>
</feature>
<organism evidence="9 10">
    <name type="scientific">Ascaris lumbricoides</name>
    <name type="common">Giant roundworm</name>
    <dbReference type="NCBI Taxonomy" id="6252"/>
    <lineage>
        <taxon>Eukaryota</taxon>
        <taxon>Metazoa</taxon>
        <taxon>Ecdysozoa</taxon>
        <taxon>Nematoda</taxon>
        <taxon>Chromadorea</taxon>
        <taxon>Rhabditida</taxon>
        <taxon>Spirurina</taxon>
        <taxon>Ascaridomorpha</taxon>
        <taxon>Ascaridoidea</taxon>
        <taxon>Ascarididae</taxon>
        <taxon>Ascaris</taxon>
    </lineage>
</organism>
<dbReference type="PANTHER" id="PTHR48041:SF89">
    <property type="entry name" value="FI03229P"/>
    <property type="match status" value="1"/>
</dbReference>
<evidence type="ECO:0000256" key="2">
    <source>
        <dbReference type="ARBA" id="ARBA00005814"/>
    </source>
</evidence>
<dbReference type="InterPro" id="IPR050352">
    <property type="entry name" value="ABCG_transporters"/>
</dbReference>
<evidence type="ECO:0000256" key="1">
    <source>
        <dbReference type="ARBA" id="ARBA00004141"/>
    </source>
</evidence>
<dbReference type="GO" id="GO:0016887">
    <property type="term" value="F:ATP hydrolysis activity"/>
    <property type="evidence" value="ECO:0007669"/>
    <property type="project" value="InterPro"/>
</dbReference>
<dbReference type="InterPro" id="IPR013525">
    <property type="entry name" value="ABC2_TM"/>
</dbReference>
<proteinExistence type="inferred from homology"/>
<evidence type="ECO:0000256" key="6">
    <source>
        <dbReference type="ARBA" id="ARBA00023136"/>
    </source>
</evidence>
<accession>A0A9J2PKT5</accession>
<evidence type="ECO:0000259" key="8">
    <source>
        <dbReference type="PROSITE" id="PS50893"/>
    </source>
</evidence>
<feature type="transmembrane region" description="Helical" evidence="7">
    <location>
        <begin position="553"/>
        <end position="574"/>
    </location>
</feature>
<evidence type="ECO:0000256" key="3">
    <source>
        <dbReference type="ARBA" id="ARBA00022448"/>
    </source>
</evidence>
<feature type="transmembrane region" description="Helical" evidence="7">
    <location>
        <begin position="630"/>
        <end position="650"/>
    </location>
</feature>
<keyword evidence="9" id="KW-1185">Reference proteome</keyword>
<keyword evidence="6 7" id="KW-0472">Membrane</keyword>